<accession>A0A9W9FKW9</accession>
<protein>
    <recommendedName>
        <fullName evidence="2">EthD domain-containing protein</fullName>
    </recommendedName>
</protein>
<proteinExistence type="inferred from homology"/>
<name>A0A9W9FKW9_9EURO</name>
<dbReference type="InterPro" id="IPR009799">
    <property type="entry name" value="EthD_dom"/>
</dbReference>
<evidence type="ECO:0000259" key="2">
    <source>
        <dbReference type="Pfam" id="PF07110"/>
    </source>
</evidence>
<dbReference type="InterPro" id="IPR011008">
    <property type="entry name" value="Dimeric_a/b-barrel"/>
</dbReference>
<dbReference type="NCBIfam" id="TIGR02118">
    <property type="entry name" value="EthD family reductase"/>
    <property type="match status" value="1"/>
</dbReference>
<dbReference type="PANTHER" id="PTHR40260">
    <property type="entry name" value="BLR8190 PROTEIN"/>
    <property type="match status" value="1"/>
</dbReference>
<dbReference type="SUPFAM" id="SSF54909">
    <property type="entry name" value="Dimeric alpha+beta barrel"/>
    <property type="match status" value="1"/>
</dbReference>
<dbReference type="Pfam" id="PF07110">
    <property type="entry name" value="EthD"/>
    <property type="match status" value="1"/>
</dbReference>
<feature type="domain" description="EthD" evidence="2">
    <location>
        <begin position="19"/>
        <end position="94"/>
    </location>
</feature>
<dbReference type="GeneID" id="81393799"/>
<comment type="caution">
    <text evidence="3">The sequence shown here is derived from an EMBL/GenBank/DDBJ whole genome shotgun (WGS) entry which is preliminary data.</text>
</comment>
<dbReference type="EMBL" id="JAPMSZ010000005">
    <property type="protein sequence ID" value="KAJ5101827.1"/>
    <property type="molecule type" value="Genomic_DNA"/>
</dbReference>
<dbReference type="Gene3D" id="3.30.70.100">
    <property type="match status" value="1"/>
</dbReference>
<gene>
    <name evidence="3" type="ORF">NUU61_004049</name>
</gene>
<reference evidence="3" key="1">
    <citation type="submission" date="2022-11" db="EMBL/GenBank/DDBJ databases">
        <authorList>
            <person name="Petersen C."/>
        </authorList>
    </citation>
    <scope>NUCLEOTIDE SEQUENCE</scope>
    <source>
        <strain evidence="3">IBT 34128</strain>
    </source>
</reference>
<reference evidence="3" key="2">
    <citation type="journal article" date="2023" name="IMA Fungus">
        <title>Comparative genomic study of the Penicillium genus elucidates a diverse pangenome and 15 lateral gene transfer events.</title>
        <authorList>
            <person name="Petersen C."/>
            <person name="Sorensen T."/>
            <person name="Nielsen M.R."/>
            <person name="Sondergaard T.E."/>
            <person name="Sorensen J.L."/>
            <person name="Fitzpatrick D.A."/>
            <person name="Frisvad J.C."/>
            <person name="Nielsen K.L."/>
        </authorList>
    </citation>
    <scope>NUCLEOTIDE SEQUENCE</scope>
    <source>
        <strain evidence="3">IBT 34128</strain>
    </source>
</reference>
<dbReference type="Proteomes" id="UP001141434">
    <property type="component" value="Unassembled WGS sequence"/>
</dbReference>
<organism evidence="3 4">
    <name type="scientific">Penicillium alfredii</name>
    <dbReference type="NCBI Taxonomy" id="1506179"/>
    <lineage>
        <taxon>Eukaryota</taxon>
        <taxon>Fungi</taxon>
        <taxon>Dikarya</taxon>
        <taxon>Ascomycota</taxon>
        <taxon>Pezizomycotina</taxon>
        <taxon>Eurotiomycetes</taxon>
        <taxon>Eurotiomycetidae</taxon>
        <taxon>Eurotiales</taxon>
        <taxon>Aspergillaceae</taxon>
        <taxon>Penicillium</taxon>
    </lineage>
</organism>
<dbReference type="AlphaFoldDB" id="A0A9W9FKW9"/>
<dbReference type="GO" id="GO:0016491">
    <property type="term" value="F:oxidoreductase activity"/>
    <property type="evidence" value="ECO:0007669"/>
    <property type="project" value="InterPro"/>
</dbReference>
<keyword evidence="4" id="KW-1185">Reference proteome</keyword>
<evidence type="ECO:0000256" key="1">
    <source>
        <dbReference type="ARBA" id="ARBA00005986"/>
    </source>
</evidence>
<dbReference type="PANTHER" id="PTHR40260:SF2">
    <property type="entry name" value="BLR8190 PROTEIN"/>
    <property type="match status" value="1"/>
</dbReference>
<evidence type="ECO:0000313" key="4">
    <source>
        <dbReference type="Proteomes" id="UP001141434"/>
    </source>
</evidence>
<evidence type="ECO:0000313" key="3">
    <source>
        <dbReference type="EMBL" id="KAJ5101827.1"/>
    </source>
</evidence>
<dbReference type="RefSeq" id="XP_056512658.1">
    <property type="nucleotide sequence ID" value="XM_056654631.1"/>
</dbReference>
<sequence>MPHTSLILYPNDPDTKFDETYYLQTHMPLVDSVWKKHGMTSWAIHKHNNALDGSPSKYLITATVQWESQEATQAALKDPDSARVFQDIPNFTNKQPVTLTGDAL</sequence>
<dbReference type="OrthoDB" id="4892971at2759"/>
<comment type="similarity">
    <text evidence="1">Belongs to the tpcK family.</text>
</comment>